<dbReference type="EMBL" id="JAGYPE010000009">
    <property type="protein sequence ID" value="MBS4187909.1"/>
    <property type="molecule type" value="Genomic_DNA"/>
</dbReference>
<proteinExistence type="predicted"/>
<dbReference type="Proteomes" id="UP000677265">
    <property type="component" value="Unassembled WGS sequence"/>
</dbReference>
<accession>A0A942T821</accession>
<organism evidence="1">
    <name type="scientific">Neobacillus citreus</name>
    <dbReference type="NCBI Taxonomy" id="2833578"/>
    <lineage>
        <taxon>Bacteria</taxon>
        <taxon>Bacillati</taxon>
        <taxon>Bacillota</taxon>
        <taxon>Bacilli</taxon>
        <taxon>Bacillales</taxon>
        <taxon>Bacillaceae</taxon>
        <taxon>Neobacillus</taxon>
    </lineage>
</organism>
<keyword evidence="3" id="KW-1185">Reference proteome</keyword>
<name>A0A942T821_9BACI</name>
<dbReference type="RefSeq" id="WP_213147717.1">
    <property type="nucleotide sequence ID" value="NZ_JAGYPE020000007.1"/>
</dbReference>
<sequence>MKTIIRFPDGQQIIGEPESILEVIAVSQMYYVGELYKFFVDTIKGDYEGIEGFIESDGEHPKYKIEFSFDKKEDRDLYLLLNSKLYLEDHVKIVENLLTNAVKINHLSKKKFEAAMKSLKPVQVELDRINEMISKSS</sequence>
<dbReference type="EMBL" id="JAGYPE020000007">
    <property type="protein sequence ID" value="MCH6265098.1"/>
    <property type="molecule type" value="Genomic_DNA"/>
</dbReference>
<evidence type="ECO:0000313" key="3">
    <source>
        <dbReference type="Proteomes" id="UP000677265"/>
    </source>
</evidence>
<comment type="caution">
    <text evidence="1">The sequence shown here is derived from an EMBL/GenBank/DDBJ whole genome shotgun (WGS) entry which is preliminary data.</text>
</comment>
<gene>
    <name evidence="2" type="ORF">KHB02_006110</name>
    <name evidence="1" type="ORF">KHB02_41760</name>
</gene>
<reference evidence="1" key="1">
    <citation type="submission" date="2021-05" db="EMBL/GenBank/DDBJ databases">
        <title>Novel Bacillus species.</title>
        <authorList>
            <person name="Liu G."/>
        </authorList>
    </citation>
    <scope>NUCLEOTIDE SEQUENCE</scope>
    <source>
        <strain evidence="1 3">FJAT-50051</strain>
    </source>
</reference>
<protein>
    <submittedName>
        <fullName evidence="1">Uncharacterized protein</fullName>
    </submittedName>
</protein>
<evidence type="ECO:0000313" key="1">
    <source>
        <dbReference type="EMBL" id="MBS4187909.1"/>
    </source>
</evidence>
<evidence type="ECO:0000313" key="2">
    <source>
        <dbReference type="EMBL" id="MCH6265098.1"/>
    </source>
</evidence>
<dbReference type="AlphaFoldDB" id="A0A942T821"/>